<keyword evidence="10" id="KW-1185">Reference proteome</keyword>
<organism evidence="9">
    <name type="scientific">Xenopus tropicalis</name>
    <name type="common">Western clawed frog</name>
    <name type="synonym">Silurana tropicalis</name>
    <dbReference type="NCBI Taxonomy" id="8364"/>
    <lineage>
        <taxon>Eukaryota</taxon>
        <taxon>Metazoa</taxon>
        <taxon>Chordata</taxon>
        <taxon>Craniata</taxon>
        <taxon>Vertebrata</taxon>
        <taxon>Euteleostomi</taxon>
        <taxon>Amphibia</taxon>
        <taxon>Batrachia</taxon>
        <taxon>Anura</taxon>
        <taxon>Pipoidea</taxon>
        <taxon>Pipidae</taxon>
        <taxon>Xenopodinae</taxon>
        <taxon>Xenopus</taxon>
        <taxon>Silurana</taxon>
    </lineage>
</organism>
<feature type="transmembrane region" description="Helical" evidence="7">
    <location>
        <begin position="112"/>
        <end position="131"/>
    </location>
</feature>
<keyword evidence="4 7" id="KW-1133">Transmembrane helix</keyword>
<evidence type="ECO:0000259" key="8">
    <source>
        <dbReference type="PROSITE" id="PS51225"/>
    </source>
</evidence>
<evidence type="ECO:0000256" key="2">
    <source>
        <dbReference type="ARBA" id="ARBA00010252"/>
    </source>
</evidence>
<keyword evidence="5 6" id="KW-0472">Membrane</keyword>
<dbReference type="OMA" id="CFLTHEW"/>
<reference evidence="9" key="1">
    <citation type="journal article" date="2010" name="Science">
        <title>The genome of the Western clawed frog Xenopus tropicalis.</title>
        <authorList>
            <person name="Hellsten U."/>
            <person name="Harland R.M."/>
            <person name="Gilchrist M.J."/>
            <person name="Hendrix D."/>
            <person name="Jurka J."/>
            <person name="Kapitonov V."/>
            <person name="Ovcharenko I."/>
            <person name="Putnam N.H."/>
            <person name="Shu S."/>
            <person name="Taher L."/>
            <person name="Blitz I.L."/>
            <person name="Blumberg B."/>
            <person name="Dichmann D.S."/>
            <person name="Dubchak I."/>
            <person name="Amaya E."/>
            <person name="Detter J.C."/>
            <person name="Fletcher R."/>
            <person name="Gerhard D.S."/>
            <person name="Goodstein D."/>
            <person name="Graves T."/>
            <person name="Grigoriev I.V."/>
            <person name="Grimwood J."/>
            <person name="Kawashima T."/>
            <person name="Lindquist E."/>
            <person name="Lucas S.M."/>
            <person name="Mead P.E."/>
            <person name="Mitros T."/>
            <person name="Ogino H."/>
            <person name="Ohta Y."/>
            <person name="Poliakov A.V."/>
            <person name="Pollet N."/>
            <person name="Robert J."/>
            <person name="Salamov A."/>
            <person name="Sater A.K."/>
            <person name="Schmutz J."/>
            <person name="Terry A."/>
            <person name="Vize P.D."/>
            <person name="Warren W.C."/>
            <person name="Wells D."/>
            <person name="Wills A."/>
            <person name="Wilson R.K."/>
            <person name="Zimmerman L.B."/>
            <person name="Zorn A.M."/>
            <person name="Grainger R."/>
            <person name="Grammer T."/>
            <person name="Khokha M.K."/>
            <person name="Richardson P.M."/>
            <person name="Rokhsar D.S."/>
        </authorList>
    </citation>
    <scope>NUCLEOTIDE SEQUENCE [LARGE SCALE GENOMIC DNA]</scope>
    <source>
        <strain evidence="9">Nigerian</strain>
    </source>
</reference>
<comment type="similarity">
    <text evidence="2">Belongs to the synaptogyrin family.</text>
</comment>
<dbReference type="AGR" id="Xenbase:XB-GENE-5803519"/>
<evidence type="ECO:0000256" key="5">
    <source>
        <dbReference type="ARBA" id="ARBA00023136"/>
    </source>
</evidence>
<evidence type="ECO:0000313" key="9">
    <source>
        <dbReference type="Ensembl" id="ENSXETP00000109529"/>
    </source>
</evidence>
<reference evidence="11" key="3">
    <citation type="submission" date="2025-04" db="UniProtKB">
        <authorList>
            <consortium name="RefSeq"/>
        </authorList>
    </citation>
    <scope>IDENTIFICATION</scope>
    <source>
        <strain evidence="11">Nigerian</strain>
        <tissue evidence="11">Liver and blood</tissue>
    </source>
</reference>
<dbReference type="GeneTree" id="ENSGT00950000182935"/>
<protein>
    <submittedName>
        <fullName evidence="9 11">Synaptogyrin-4</fullName>
    </submittedName>
</protein>
<dbReference type="InterPro" id="IPR008253">
    <property type="entry name" value="Marvel"/>
</dbReference>
<dbReference type="PANTHER" id="PTHR10838">
    <property type="entry name" value="SYNAPTOGYRIN"/>
    <property type="match status" value="1"/>
</dbReference>
<dbReference type="Xenbase" id="XB-GENE-5803519">
    <property type="gene designation" value="syngr4"/>
</dbReference>
<evidence type="ECO:0000256" key="4">
    <source>
        <dbReference type="ARBA" id="ARBA00022989"/>
    </source>
</evidence>
<evidence type="ECO:0000256" key="7">
    <source>
        <dbReference type="SAM" id="Phobius"/>
    </source>
</evidence>
<feature type="domain" description="MARVEL" evidence="8">
    <location>
        <begin position="23"/>
        <end position="174"/>
    </location>
</feature>
<evidence type="ECO:0000313" key="11">
    <source>
        <dbReference type="RefSeq" id="XP_017951013.1"/>
    </source>
</evidence>
<dbReference type="Proteomes" id="UP000008143">
    <property type="component" value="Chromosome 7"/>
</dbReference>
<accession>A0A803JNI1</accession>
<evidence type="ECO:0000256" key="3">
    <source>
        <dbReference type="ARBA" id="ARBA00022692"/>
    </source>
</evidence>
<dbReference type="PANTHER" id="PTHR10838:SF31">
    <property type="entry name" value="SYNAPTOGYRIN-4"/>
    <property type="match status" value="1"/>
</dbReference>
<reference evidence="9" key="2">
    <citation type="submission" date="2021-03" db="UniProtKB">
        <authorList>
            <consortium name="Ensembl"/>
        </authorList>
    </citation>
    <scope>IDENTIFICATION</scope>
</reference>
<dbReference type="Reactome" id="R-XTR-6798695">
    <property type="pathway name" value="Neutrophil degranulation"/>
</dbReference>
<keyword evidence="3 6" id="KW-0812">Transmembrane</keyword>
<dbReference type="KEGG" id="xtr:100497583"/>
<feature type="transmembrane region" description="Helical" evidence="7">
    <location>
        <begin position="21"/>
        <end position="47"/>
    </location>
</feature>
<dbReference type="InterPro" id="IPR016579">
    <property type="entry name" value="Synaptogyrin"/>
</dbReference>
<sequence length="239" mass="27015">MQHLRPLFTSVQRRVRDNPVLAFLLRPLTIWRVLTLICSIIVCASLLSGGYQNLPTSSFLNCTLNDNNTACEYGISIGIFGSIVCLVFVALDISKPLLKMDLSKKAISITDIFFSVVFTLLWLFGFCFLTHEWSMSLPYVFAFGKEHAETAIAFSFFSTLCWVILIYLQVSHFRKHYLDAYSMSVASRRRTNFADTGRVYVEDTAEAPSPPSTKIMSFDMPPPSISFDMPSPVKDPFDE</sequence>
<name>A0A803JNI1_XENTR</name>
<dbReference type="PROSITE" id="PS51225">
    <property type="entry name" value="MARVEL"/>
    <property type="match status" value="1"/>
</dbReference>
<evidence type="ECO:0000313" key="10">
    <source>
        <dbReference type="Proteomes" id="UP000008143"/>
    </source>
</evidence>
<feature type="transmembrane region" description="Helical" evidence="7">
    <location>
        <begin position="73"/>
        <end position="91"/>
    </location>
</feature>
<dbReference type="Ensembl" id="ENSXETT00000116981">
    <property type="protein sequence ID" value="ENSXETP00000109529"/>
    <property type="gene ID" value="ENSXETG00000048081"/>
</dbReference>
<dbReference type="AlphaFoldDB" id="A0A803JNI1"/>
<evidence type="ECO:0000313" key="12">
    <source>
        <dbReference type="Xenbase" id="XB-GENE-5803519"/>
    </source>
</evidence>
<comment type="subcellular location">
    <subcellularLocation>
        <location evidence="1">Membrane</location>
        <topology evidence="1">Multi-pass membrane protein</topology>
    </subcellularLocation>
</comment>
<dbReference type="GeneID" id="100497583"/>
<dbReference type="GO" id="GO:0031594">
    <property type="term" value="C:neuromuscular junction"/>
    <property type="evidence" value="ECO:0000318"/>
    <property type="project" value="GO_Central"/>
</dbReference>
<dbReference type="RefSeq" id="XP_017951013.1">
    <property type="nucleotide sequence ID" value="XM_018095524.2"/>
</dbReference>
<evidence type="ECO:0000256" key="6">
    <source>
        <dbReference type="PROSITE-ProRule" id="PRU00581"/>
    </source>
</evidence>
<dbReference type="OrthoDB" id="10041611at2759"/>
<gene>
    <name evidence="9 11 12" type="primary">syngr4</name>
</gene>
<proteinExistence type="inferred from homology"/>
<feature type="transmembrane region" description="Helical" evidence="7">
    <location>
        <begin position="151"/>
        <end position="168"/>
    </location>
</feature>
<evidence type="ECO:0000256" key="1">
    <source>
        <dbReference type="ARBA" id="ARBA00004141"/>
    </source>
</evidence>
<dbReference type="CTD" id="23546"/>
<dbReference type="GO" id="GO:0030672">
    <property type="term" value="C:synaptic vesicle membrane"/>
    <property type="evidence" value="ECO:0000318"/>
    <property type="project" value="GO_Central"/>
</dbReference>
<dbReference type="Pfam" id="PF01284">
    <property type="entry name" value="MARVEL"/>
    <property type="match status" value="1"/>
</dbReference>